<gene>
    <name evidence="3" type="ORF">FJTKL_10987</name>
</gene>
<protein>
    <submittedName>
        <fullName evidence="3">Uncharacterized protein</fullName>
    </submittedName>
</protein>
<keyword evidence="4" id="KW-1185">Reference proteome</keyword>
<comment type="caution">
    <text evidence="3">The sequence shown here is derived from an EMBL/GenBank/DDBJ whole genome shotgun (WGS) entry which is preliminary data.</text>
</comment>
<reference evidence="3 4" key="1">
    <citation type="submission" date="2024-03" db="EMBL/GenBank/DDBJ databases">
        <title>A high-quality draft genome sequence of Diaporthe vaccinii, a causative agent of upright dieback and viscid rot disease in cranberry plants.</title>
        <authorList>
            <person name="Sarrasin M."/>
            <person name="Lang B.F."/>
            <person name="Burger G."/>
        </authorList>
    </citation>
    <scope>NUCLEOTIDE SEQUENCE [LARGE SCALE GENOMIC DNA]</scope>
    <source>
        <strain evidence="3 4">IS7</strain>
    </source>
</reference>
<evidence type="ECO:0000256" key="2">
    <source>
        <dbReference type="SAM" id="Phobius"/>
    </source>
</evidence>
<keyword evidence="2" id="KW-0472">Membrane</keyword>
<evidence type="ECO:0000256" key="1">
    <source>
        <dbReference type="SAM" id="MobiDB-lite"/>
    </source>
</evidence>
<evidence type="ECO:0000313" key="3">
    <source>
        <dbReference type="EMBL" id="KAL2282386.1"/>
    </source>
</evidence>
<proteinExistence type="predicted"/>
<feature type="region of interest" description="Disordered" evidence="1">
    <location>
        <begin position="1"/>
        <end position="39"/>
    </location>
</feature>
<keyword evidence="2" id="KW-1133">Transmembrane helix</keyword>
<evidence type="ECO:0000313" key="4">
    <source>
        <dbReference type="Proteomes" id="UP001600888"/>
    </source>
</evidence>
<organism evidence="3 4">
    <name type="scientific">Diaporthe vaccinii</name>
    <dbReference type="NCBI Taxonomy" id="105482"/>
    <lineage>
        <taxon>Eukaryota</taxon>
        <taxon>Fungi</taxon>
        <taxon>Dikarya</taxon>
        <taxon>Ascomycota</taxon>
        <taxon>Pezizomycotina</taxon>
        <taxon>Sordariomycetes</taxon>
        <taxon>Sordariomycetidae</taxon>
        <taxon>Diaporthales</taxon>
        <taxon>Diaporthaceae</taxon>
        <taxon>Diaporthe</taxon>
        <taxon>Diaporthe eres species complex</taxon>
    </lineage>
</organism>
<sequence length="199" mass="21838">MSTTTSWTGLRGASGGVHRQQGSSNLMRNQNGSNGPTADEKLWVGITLCQRGSWMRNRNGRSSGRRVDEKLWVGTTLCQRESWMRNKNGSSNGRRADEKLKMRVTPCHALGIPTGKWTRYPVAADAAGGDERTPAEATRLGVQCTISLRRSGATPLYFLITGAVVMVSAIAMETVPLQQMVCLLRVVSHLEEILCCEKM</sequence>
<keyword evidence="2" id="KW-0812">Transmembrane</keyword>
<feature type="compositionally biased region" description="Polar residues" evidence="1">
    <location>
        <begin position="20"/>
        <end position="36"/>
    </location>
</feature>
<dbReference type="EMBL" id="JBAWTH010000050">
    <property type="protein sequence ID" value="KAL2282386.1"/>
    <property type="molecule type" value="Genomic_DNA"/>
</dbReference>
<dbReference type="Proteomes" id="UP001600888">
    <property type="component" value="Unassembled WGS sequence"/>
</dbReference>
<name>A0ABR4EJC5_9PEZI</name>
<feature type="transmembrane region" description="Helical" evidence="2">
    <location>
        <begin position="156"/>
        <end position="175"/>
    </location>
</feature>
<accession>A0ABR4EJC5</accession>